<dbReference type="RefSeq" id="WP_102654201.1">
    <property type="nucleotide sequence ID" value="NZ_PNRF01000031.1"/>
</dbReference>
<dbReference type="Pfam" id="PF00583">
    <property type="entry name" value="Acetyltransf_1"/>
    <property type="match status" value="1"/>
</dbReference>
<dbReference type="PANTHER" id="PTHR43617">
    <property type="entry name" value="L-AMINO ACID N-ACETYLTRANSFERASE"/>
    <property type="match status" value="1"/>
</dbReference>
<protein>
    <submittedName>
        <fullName evidence="2">GNAT family N-acetyltransferase</fullName>
    </submittedName>
</protein>
<evidence type="ECO:0000259" key="1">
    <source>
        <dbReference type="PROSITE" id="PS51186"/>
    </source>
</evidence>
<dbReference type="OrthoDB" id="9127144at2"/>
<evidence type="ECO:0000313" key="2">
    <source>
        <dbReference type="EMBL" id="PMR73983.1"/>
    </source>
</evidence>
<dbReference type="CDD" id="cd04301">
    <property type="entry name" value="NAT_SF"/>
    <property type="match status" value="1"/>
</dbReference>
<keyword evidence="2" id="KW-0808">Transferase</keyword>
<sequence>MVDYFFMRVPHAGNSIMKLELKEVTLVNFEEVIALEVTEDQRGYVAGNLYSIAESKFHSTYRPCAIYCDNKAVGFLMYESLERHNKPKEYSIFRFMIDKEYQGKGLGRKAMDLILAEIREKGGVEKISICYVKSNPVASGFYGSFGFREIGIDEETGEVIAEIRV</sequence>
<dbReference type="PROSITE" id="PS51186">
    <property type="entry name" value="GNAT"/>
    <property type="match status" value="1"/>
</dbReference>
<evidence type="ECO:0000313" key="3">
    <source>
        <dbReference type="Proteomes" id="UP000235803"/>
    </source>
</evidence>
<reference evidence="2 3" key="1">
    <citation type="submission" date="2018-01" db="EMBL/GenBank/DDBJ databases">
        <title>Halomonas endophytica sp. nov., isolated from storage liquid in the stems of Populus euphratica.</title>
        <authorList>
            <person name="Chen C."/>
        </authorList>
    </citation>
    <scope>NUCLEOTIDE SEQUENCE [LARGE SCALE GENOMIC DNA]</scope>
    <source>
        <strain evidence="2 3">MC28</strain>
    </source>
</reference>
<dbReference type="SUPFAM" id="SSF55729">
    <property type="entry name" value="Acyl-CoA N-acyltransferases (Nat)"/>
    <property type="match status" value="1"/>
</dbReference>
<dbReference type="GO" id="GO:0016747">
    <property type="term" value="F:acyltransferase activity, transferring groups other than amino-acyl groups"/>
    <property type="evidence" value="ECO:0007669"/>
    <property type="project" value="InterPro"/>
</dbReference>
<dbReference type="InterPro" id="IPR016181">
    <property type="entry name" value="Acyl_CoA_acyltransferase"/>
</dbReference>
<dbReference type="AlphaFoldDB" id="A0A2N7U0P3"/>
<keyword evidence="3" id="KW-1185">Reference proteome</keyword>
<dbReference type="EMBL" id="PNRF01000031">
    <property type="protein sequence ID" value="PMR73983.1"/>
    <property type="molecule type" value="Genomic_DNA"/>
</dbReference>
<name>A0A2N7U0P3_9GAMM</name>
<proteinExistence type="predicted"/>
<dbReference type="InterPro" id="IPR000182">
    <property type="entry name" value="GNAT_dom"/>
</dbReference>
<gene>
    <name evidence="2" type="ORF">C1H69_15010</name>
</gene>
<dbReference type="Proteomes" id="UP000235803">
    <property type="component" value="Unassembled WGS sequence"/>
</dbReference>
<accession>A0A2N7U0P3</accession>
<dbReference type="InterPro" id="IPR050276">
    <property type="entry name" value="MshD_Acetyltransferase"/>
</dbReference>
<feature type="domain" description="N-acetyltransferase" evidence="1">
    <location>
        <begin position="19"/>
        <end position="165"/>
    </location>
</feature>
<comment type="caution">
    <text evidence="2">The sequence shown here is derived from an EMBL/GenBank/DDBJ whole genome shotgun (WGS) entry which is preliminary data.</text>
</comment>
<dbReference type="Gene3D" id="3.40.630.30">
    <property type="match status" value="1"/>
</dbReference>
<organism evidence="2 3">
    <name type="scientific">Billgrantia endophytica</name>
    <dbReference type="NCBI Taxonomy" id="2033802"/>
    <lineage>
        <taxon>Bacteria</taxon>
        <taxon>Pseudomonadati</taxon>
        <taxon>Pseudomonadota</taxon>
        <taxon>Gammaproteobacteria</taxon>
        <taxon>Oceanospirillales</taxon>
        <taxon>Halomonadaceae</taxon>
        <taxon>Billgrantia</taxon>
    </lineage>
</organism>